<sequence length="97" mass="11902">MNEQLVEWIIRFQRDKDIEALANLKDYCYEMIEPLIMEFTAEYGEEAGELLRLKWDKRFYFIFTKYQVNVGLPLETFVQNTYRFYFMQVLKKAGYKK</sequence>
<proteinExistence type="predicted"/>
<gene>
    <name evidence="1" type="ORF">OU989_12905</name>
</gene>
<dbReference type="KEGG" id="liu:OU989_12905"/>
<reference evidence="1" key="1">
    <citation type="submission" date="2022-11" db="EMBL/GenBank/DDBJ databases">
        <title>Lysinibacillus irui.</title>
        <authorList>
            <person name="Akintayo S.O."/>
        </authorList>
    </citation>
    <scope>NUCLEOTIDE SEQUENCE</scope>
    <source>
        <strain evidence="1">IRB4-01</strain>
    </source>
</reference>
<dbReference type="RefSeq" id="WP_274793443.1">
    <property type="nucleotide sequence ID" value="NZ_CP113527.1"/>
</dbReference>
<protein>
    <submittedName>
        <fullName evidence="1">Uncharacterized protein</fullName>
    </submittedName>
</protein>
<accession>A0AAJ5RLH2</accession>
<dbReference type="AlphaFoldDB" id="A0AAJ5RLH2"/>
<dbReference type="EMBL" id="CP113527">
    <property type="protein sequence ID" value="WDV05210.1"/>
    <property type="molecule type" value="Genomic_DNA"/>
</dbReference>
<name>A0AAJ5RLH2_9BACI</name>
<organism evidence="1 2">
    <name type="scientific">Lysinibacillus irui</name>
    <dbReference type="NCBI Taxonomy" id="2998077"/>
    <lineage>
        <taxon>Bacteria</taxon>
        <taxon>Bacillati</taxon>
        <taxon>Bacillota</taxon>
        <taxon>Bacilli</taxon>
        <taxon>Bacillales</taxon>
        <taxon>Bacillaceae</taxon>
        <taxon>Lysinibacillus</taxon>
    </lineage>
</organism>
<dbReference type="Proteomes" id="UP001219585">
    <property type="component" value="Chromosome"/>
</dbReference>
<evidence type="ECO:0000313" key="1">
    <source>
        <dbReference type="EMBL" id="WDV05210.1"/>
    </source>
</evidence>
<evidence type="ECO:0000313" key="2">
    <source>
        <dbReference type="Proteomes" id="UP001219585"/>
    </source>
</evidence>